<organism evidence="2">
    <name type="scientific">marine metagenome</name>
    <dbReference type="NCBI Taxonomy" id="408172"/>
    <lineage>
        <taxon>unclassified sequences</taxon>
        <taxon>metagenomes</taxon>
        <taxon>ecological metagenomes</taxon>
    </lineage>
</organism>
<proteinExistence type="predicted"/>
<feature type="region of interest" description="Disordered" evidence="1">
    <location>
        <begin position="467"/>
        <end position="496"/>
    </location>
</feature>
<feature type="region of interest" description="Disordered" evidence="1">
    <location>
        <begin position="544"/>
        <end position="580"/>
    </location>
</feature>
<gene>
    <name evidence="2" type="ORF">METZ01_LOCUS49037</name>
</gene>
<feature type="region of interest" description="Disordered" evidence="1">
    <location>
        <begin position="607"/>
        <end position="660"/>
    </location>
</feature>
<accession>A0A381S4U3</accession>
<feature type="compositionally biased region" description="Basic and acidic residues" evidence="1">
    <location>
        <begin position="544"/>
        <end position="559"/>
    </location>
</feature>
<reference evidence="2" key="1">
    <citation type="submission" date="2018-05" db="EMBL/GenBank/DDBJ databases">
        <authorList>
            <person name="Lanie J.A."/>
            <person name="Ng W.-L."/>
            <person name="Kazmierczak K.M."/>
            <person name="Andrzejewski T.M."/>
            <person name="Davidsen T.M."/>
            <person name="Wayne K.J."/>
            <person name="Tettelin H."/>
            <person name="Glass J.I."/>
            <person name="Rusch D."/>
            <person name="Podicherti R."/>
            <person name="Tsui H.-C.T."/>
            <person name="Winkler M.E."/>
        </authorList>
    </citation>
    <scope>NUCLEOTIDE SEQUENCE</scope>
</reference>
<dbReference type="EMBL" id="UINC01002390">
    <property type="protein sequence ID" value="SUZ96183.1"/>
    <property type="molecule type" value="Genomic_DNA"/>
</dbReference>
<dbReference type="AlphaFoldDB" id="A0A381S4U3"/>
<feature type="compositionally biased region" description="Gly residues" evidence="1">
    <location>
        <begin position="473"/>
        <end position="487"/>
    </location>
</feature>
<name>A0A381S4U3_9ZZZZ</name>
<protein>
    <submittedName>
        <fullName evidence="2">Uncharacterized protein</fullName>
    </submittedName>
</protein>
<evidence type="ECO:0000313" key="2">
    <source>
        <dbReference type="EMBL" id="SUZ96183.1"/>
    </source>
</evidence>
<dbReference type="PROSITE" id="PS51257">
    <property type="entry name" value="PROKAR_LIPOPROTEIN"/>
    <property type="match status" value="1"/>
</dbReference>
<evidence type="ECO:0000256" key="1">
    <source>
        <dbReference type="SAM" id="MobiDB-lite"/>
    </source>
</evidence>
<feature type="non-terminal residue" evidence="2">
    <location>
        <position position="660"/>
    </location>
</feature>
<feature type="compositionally biased region" description="Polar residues" evidence="1">
    <location>
        <begin position="561"/>
        <end position="573"/>
    </location>
</feature>
<sequence length="660" mass="71653">MKQLMLIFAISALSVAALACGPAVGRAVGDAQVDVDATLAEMGEPTTEAEKELYGMMKEIDRLHKEEREDLVGALADSGQVINQLIMTLETLGEELDPEALAKISSVAASGGDVDEFFQGLREEAYQASAKEAEINKLLANEELATWNRIKFLNEQLDKANAETTKVKGHLEKAKGDLETADKDENKWITSNLDKEHEKQMLEVRMERAAGKFEVVSALLTEVLGDEDTDKAKAPSDFEKSAAEAGRYQAAAIFNDCLVDGDVAVKEATREDMKHCRQGVLDELEQQGTRSVEIIGGEVITKPNYMAMLDTDDVKDVVDAFMHCAQAADAKRIIGPALEGCKMEAKEIHHDAAGSGDSFTDQVANRISGNNADARRTRKFLDVKAEGIGDGKFTENLEKVMYRKGGSKDEMRDALKGMIDDAKSDLDCDPQGTRARRCDDIKLPAMDGKPGPGQGRKVPVAHQYENRMRNDNRGGGGGQNQGGGGQNQGLPPGITKAQFNEVFGGGEPRTVVRERVDQCVADGNQMNECLRDVKNGMREEFKSHESFDQNKYSDRKELDDLSTSAVRQNTRNPQGDAGHAMNTNQFGGHGDGVGKRGGQDFNQCMDDNAGGKPKYDTDGSFVSSPSHGDAADNCMGHASNTMRDSYGNKDMGNHAGLTRT</sequence>